<feature type="modified residue" description="2',4',5'-topaquinone" evidence="4">
    <location>
        <position position="203"/>
    </location>
</feature>
<keyword evidence="9" id="KW-1185">Reference proteome</keyword>
<keyword evidence="3 5" id="KW-0801">TPQ</keyword>
<feature type="domain" description="Copper amine oxidase catalytic" evidence="7">
    <location>
        <begin position="65"/>
        <end position="420"/>
    </location>
</feature>
<dbReference type="Pfam" id="PF01179">
    <property type="entry name" value="Cu_amine_oxid"/>
    <property type="match status" value="1"/>
</dbReference>
<keyword evidence="5" id="KW-0560">Oxidoreductase</keyword>
<reference evidence="8" key="1">
    <citation type="journal article" date="2014" name="Int. J. Syst. Evol. Microbiol.">
        <title>Complete genome sequence of Corynebacterium casei LMG S-19264T (=DSM 44701T), isolated from a smear-ripened cheese.</title>
        <authorList>
            <consortium name="US DOE Joint Genome Institute (JGI-PGF)"/>
            <person name="Walter F."/>
            <person name="Albersmeier A."/>
            <person name="Kalinowski J."/>
            <person name="Ruckert C."/>
        </authorList>
    </citation>
    <scope>NUCLEOTIDE SEQUENCE</scope>
    <source>
        <strain evidence="8">CGMCC 4.7201</strain>
    </source>
</reference>
<accession>A0A917ZUE1</accession>
<name>A0A917ZUE1_9ACTN</name>
<evidence type="ECO:0000256" key="5">
    <source>
        <dbReference type="RuleBase" id="RU000672"/>
    </source>
</evidence>
<dbReference type="EMBL" id="BMMS01000018">
    <property type="protein sequence ID" value="GGO92242.1"/>
    <property type="molecule type" value="Genomic_DNA"/>
</dbReference>
<dbReference type="Gene3D" id="2.70.98.20">
    <property type="entry name" value="Copper amine oxidase, catalytic domain"/>
    <property type="match status" value="1"/>
</dbReference>
<dbReference type="InterPro" id="IPR036460">
    <property type="entry name" value="Cu_amine_oxidase_C_sf"/>
</dbReference>
<organism evidence="8 9">
    <name type="scientific">Wenjunlia tyrosinilytica</name>
    <dbReference type="NCBI Taxonomy" id="1544741"/>
    <lineage>
        <taxon>Bacteria</taxon>
        <taxon>Bacillati</taxon>
        <taxon>Actinomycetota</taxon>
        <taxon>Actinomycetes</taxon>
        <taxon>Kitasatosporales</taxon>
        <taxon>Streptomycetaceae</taxon>
        <taxon>Wenjunlia</taxon>
    </lineage>
</organism>
<dbReference type="GO" id="GO:0048038">
    <property type="term" value="F:quinone binding"/>
    <property type="evidence" value="ECO:0007669"/>
    <property type="project" value="InterPro"/>
</dbReference>
<feature type="active site" description="Proton acceptor" evidence="3">
    <location>
        <position position="118"/>
    </location>
</feature>
<dbReference type="PANTHER" id="PTHR10638">
    <property type="entry name" value="COPPER AMINE OXIDASE"/>
    <property type="match status" value="1"/>
</dbReference>
<dbReference type="GO" id="GO:0005507">
    <property type="term" value="F:copper ion binding"/>
    <property type="evidence" value="ECO:0007669"/>
    <property type="project" value="InterPro"/>
</dbReference>
<gene>
    <name evidence="8" type="ORF">GCM10012280_41970</name>
</gene>
<dbReference type="InterPro" id="IPR015798">
    <property type="entry name" value="Cu_amine_oxidase_C"/>
</dbReference>
<reference evidence="8" key="2">
    <citation type="submission" date="2020-09" db="EMBL/GenBank/DDBJ databases">
        <authorList>
            <person name="Sun Q."/>
            <person name="Zhou Y."/>
        </authorList>
    </citation>
    <scope>NUCLEOTIDE SEQUENCE</scope>
    <source>
        <strain evidence="8">CGMCC 4.7201</strain>
    </source>
</reference>
<comment type="subunit">
    <text evidence="2">Homodimer.</text>
</comment>
<keyword evidence="5" id="KW-0186">Copper</keyword>
<evidence type="ECO:0000256" key="2">
    <source>
        <dbReference type="ARBA" id="ARBA00011738"/>
    </source>
</evidence>
<feature type="signal peptide" evidence="6">
    <location>
        <begin position="1"/>
        <end position="33"/>
    </location>
</feature>
<feature type="active site" description="Schiff-base intermediate with substrate; via topaquinone" evidence="3">
    <location>
        <position position="203"/>
    </location>
</feature>
<evidence type="ECO:0000259" key="7">
    <source>
        <dbReference type="Pfam" id="PF01179"/>
    </source>
</evidence>
<dbReference type="Proteomes" id="UP000641932">
    <property type="component" value="Unassembled WGS sequence"/>
</dbReference>
<keyword evidence="5" id="KW-0479">Metal-binding</keyword>
<evidence type="ECO:0000313" key="9">
    <source>
        <dbReference type="Proteomes" id="UP000641932"/>
    </source>
</evidence>
<evidence type="ECO:0000256" key="4">
    <source>
        <dbReference type="PIRSR" id="PIRSR600269-51"/>
    </source>
</evidence>
<dbReference type="AlphaFoldDB" id="A0A917ZUE1"/>
<dbReference type="InterPro" id="IPR000269">
    <property type="entry name" value="Cu_amine_oxidase"/>
</dbReference>
<dbReference type="SUPFAM" id="SSF49998">
    <property type="entry name" value="Amine oxidase catalytic domain"/>
    <property type="match status" value="1"/>
</dbReference>
<dbReference type="RefSeq" id="WP_189133298.1">
    <property type="nucleotide sequence ID" value="NZ_BMMS01000018.1"/>
</dbReference>
<dbReference type="GO" id="GO:0008131">
    <property type="term" value="F:primary methylamine oxidase activity"/>
    <property type="evidence" value="ECO:0007669"/>
    <property type="project" value="InterPro"/>
</dbReference>
<dbReference type="PANTHER" id="PTHR10638:SF86">
    <property type="entry name" value="COPPER AMINE OXIDASE 1-RELATED"/>
    <property type="match status" value="1"/>
</dbReference>
<evidence type="ECO:0000313" key="8">
    <source>
        <dbReference type="EMBL" id="GGO92242.1"/>
    </source>
</evidence>
<comment type="cofactor">
    <cofactor evidence="1">
        <name>Cu cation</name>
        <dbReference type="ChEBI" id="CHEBI:23378"/>
    </cofactor>
</comment>
<comment type="cofactor">
    <cofactor evidence="5">
        <name>Cu cation</name>
        <dbReference type="ChEBI" id="CHEBI:23378"/>
    </cofactor>
    <text evidence="5">Contains 1 topaquinone per subunit.</text>
</comment>
<dbReference type="GO" id="GO:0009308">
    <property type="term" value="P:amine metabolic process"/>
    <property type="evidence" value="ECO:0007669"/>
    <property type="project" value="UniProtKB-UniRule"/>
</dbReference>
<dbReference type="EC" id="1.4.3.-" evidence="5"/>
<evidence type="ECO:0000256" key="1">
    <source>
        <dbReference type="ARBA" id="ARBA00001935"/>
    </source>
</evidence>
<evidence type="ECO:0000256" key="6">
    <source>
        <dbReference type="SAM" id="SignalP"/>
    </source>
</evidence>
<comment type="caution">
    <text evidence="8">The sequence shown here is derived from an EMBL/GenBank/DDBJ whole genome shotgun (WGS) entry which is preliminary data.</text>
</comment>
<sequence length="441" mass="48116">MRTTKLRSALGGTAALLLASVTLGGSGSGTAQAAPGTSPKAAPNASAAKCSGRSLIEHKLAGGTTWRMCWRVDPLAGLVLEDVSYQPKREKKPITVLGSAALAQVNVPYDSGKAEYNDITMFGFGREGILMKLDPAECPGGTIRKAFIGNKAHAQNALCVNTQARGTAYRSQDYAKQDGSPGKLFQAQGQDLVLFSVSQVGWYEYINQWIFSDDGTITARVGATGDLSPGDYSKSSDGWPIGKGRSDYATSHYHSVFWRLNFDLDGSPKAKVEQYETKYTGKKGDASAILSTSMSELKKETAANSSLRRWWRVVSTAGRNSDGHPRSWELVQNHSDKYDAHTFTKNDVYFTQYKACEKNANDNQDPACKKARSVDKYVNGEALTNPTMWVNVGFHHIPRDEDQSPMPVHWQGFQLVPRDVTAMSPLTPDERLGNNGHPHEG</sequence>
<keyword evidence="6" id="KW-0732">Signal</keyword>
<protein>
    <recommendedName>
        <fullName evidence="5">Amine oxidase</fullName>
        <ecNumber evidence="5">1.4.3.-</ecNumber>
    </recommendedName>
</protein>
<comment type="PTM">
    <text evidence="4 5">Topaquinone (TPQ) is generated by copper-dependent autoxidation of a specific tyrosyl residue.</text>
</comment>
<proteinExistence type="inferred from homology"/>
<feature type="chain" id="PRO_5037575386" description="Amine oxidase" evidence="6">
    <location>
        <begin position="34"/>
        <end position="441"/>
    </location>
</feature>
<evidence type="ECO:0000256" key="3">
    <source>
        <dbReference type="PIRSR" id="PIRSR600269-50"/>
    </source>
</evidence>
<comment type="similarity">
    <text evidence="5">Belongs to the copper/topaquinone oxidase family.</text>
</comment>